<sequence>MLKTYTVVEGDTLTAISKKFYGQTGFFELIAAASAIEDPDRIFPRQVLILPEVNRKHTVANGDTLWALAGKYYGPHNARLFPLIAAANSLPDPDDIHPGQVLIIPGITYVVEPHDTLSGIAQRFYGDASKFPVIAEANQLPDPNHIEVGQKLVIPPKNY</sequence>
<dbReference type="EMBL" id="JADMLG010000006">
    <property type="protein sequence ID" value="MBH0777945.1"/>
    <property type="molecule type" value="Genomic_DNA"/>
</dbReference>
<evidence type="ECO:0000259" key="1">
    <source>
        <dbReference type="PROSITE" id="PS51782"/>
    </source>
</evidence>
<dbReference type="SUPFAM" id="SSF54106">
    <property type="entry name" value="LysM domain"/>
    <property type="match status" value="3"/>
</dbReference>
<reference evidence="2" key="1">
    <citation type="submission" date="2020-11" db="EMBL/GenBank/DDBJ databases">
        <title>Nocardia NEAU-351.nov., a novel actinomycete isolated from the cow dung.</title>
        <authorList>
            <person name="Zhang X."/>
        </authorList>
    </citation>
    <scope>NUCLEOTIDE SEQUENCE</scope>
    <source>
        <strain evidence="2">NEAU-351</strain>
    </source>
</reference>
<dbReference type="Proteomes" id="UP000655751">
    <property type="component" value="Unassembled WGS sequence"/>
</dbReference>
<dbReference type="Gene3D" id="3.10.350.10">
    <property type="entry name" value="LysM domain"/>
    <property type="match status" value="3"/>
</dbReference>
<organism evidence="2 3">
    <name type="scientific">Nocardia bovistercoris</name>
    <dbReference type="NCBI Taxonomy" id="2785916"/>
    <lineage>
        <taxon>Bacteria</taxon>
        <taxon>Bacillati</taxon>
        <taxon>Actinomycetota</taxon>
        <taxon>Actinomycetes</taxon>
        <taxon>Mycobacteriales</taxon>
        <taxon>Nocardiaceae</taxon>
        <taxon>Nocardia</taxon>
    </lineage>
</organism>
<dbReference type="AlphaFoldDB" id="A0A931ICK9"/>
<gene>
    <name evidence="2" type="ORF">IT779_16840</name>
</gene>
<feature type="domain" description="LysM" evidence="1">
    <location>
        <begin position="55"/>
        <end position="104"/>
    </location>
</feature>
<evidence type="ECO:0000313" key="2">
    <source>
        <dbReference type="EMBL" id="MBH0777945.1"/>
    </source>
</evidence>
<evidence type="ECO:0000313" key="3">
    <source>
        <dbReference type="Proteomes" id="UP000655751"/>
    </source>
</evidence>
<dbReference type="InterPro" id="IPR052196">
    <property type="entry name" value="Bact_Kbp"/>
</dbReference>
<name>A0A931ICK9_9NOCA</name>
<keyword evidence="3" id="KW-1185">Reference proteome</keyword>
<comment type="caution">
    <text evidence="2">The sequence shown here is derived from an EMBL/GenBank/DDBJ whole genome shotgun (WGS) entry which is preliminary data.</text>
</comment>
<dbReference type="InterPro" id="IPR018392">
    <property type="entry name" value="LysM"/>
</dbReference>
<proteinExistence type="predicted"/>
<dbReference type="Pfam" id="PF01476">
    <property type="entry name" value="LysM"/>
    <property type="match status" value="3"/>
</dbReference>
<dbReference type="RefSeq" id="WP_196150257.1">
    <property type="nucleotide sequence ID" value="NZ_JADMLG010000006.1"/>
</dbReference>
<feature type="domain" description="LysM" evidence="1">
    <location>
        <begin position="107"/>
        <end position="154"/>
    </location>
</feature>
<feature type="domain" description="LysM" evidence="1">
    <location>
        <begin position="3"/>
        <end position="50"/>
    </location>
</feature>
<accession>A0A931ICK9</accession>
<dbReference type="PANTHER" id="PTHR34700">
    <property type="entry name" value="POTASSIUM BINDING PROTEIN KBP"/>
    <property type="match status" value="1"/>
</dbReference>
<dbReference type="PROSITE" id="PS51782">
    <property type="entry name" value="LYSM"/>
    <property type="match status" value="3"/>
</dbReference>
<dbReference type="CDD" id="cd00118">
    <property type="entry name" value="LysM"/>
    <property type="match status" value="3"/>
</dbReference>
<protein>
    <submittedName>
        <fullName evidence="2">LysM peptidoglycan-binding domain-containing protein</fullName>
    </submittedName>
</protein>
<dbReference type="InterPro" id="IPR036779">
    <property type="entry name" value="LysM_dom_sf"/>
</dbReference>
<dbReference type="PANTHER" id="PTHR34700:SF4">
    <property type="entry name" value="PHAGE-LIKE ELEMENT PBSX PROTEIN XKDP"/>
    <property type="match status" value="1"/>
</dbReference>
<dbReference type="SMART" id="SM00257">
    <property type="entry name" value="LysM"/>
    <property type="match status" value="3"/>
</dbReference>